<proteinExistence type="inferred from homology"/>
<dbReference type="SUPFAM" id="SSF56112">
    <property type="entry name" value="Protein kinase-like (PK-like)"/>
    <property type="match status" value="1"/>
</dbReference>
<dbReference type="Pfam" id="PF00069">
    <property type="entry name" value="Pkinase"/>
    <property type="match status" value="1"/>
</dbReference>
<keyword evidence="14" id="KW-1185">Reference proteome</keyword>
<dbReference type="PROSITE" id="PS00108">
    <property type="entry name" value="PROTEIN_KINASE_ST"/>
    <property type="match status" value="1"/>
</dbReference>
<comment type="caution">
    <text evidence="13">The sequence shown here is derived from an EMBL/GenBank/DDBJ whole genome shotgun (WGS) entry which is preliminary data.</text>
</comment>
<dbReference type="EC" id="2.7.11.1" evidence="1"/>
<dbReference type="InterPro" id="IPR051131">
    <property type="entry name" value="NEK_Ser/Thr_kinase_NIMA"/>
</dbReference>
<feature type="binding site" evidence="9">
    <location>
        <position position="44"/>
    </location>
    <ligand>
        <name>ATP</name>
        <dbReference type="ChEBI" id="CHEBI:30616"/>
    </ligand>
</feature>
<dbReference type="PROSITE" id="PS00107">
    <property type="entry name" value="PROTEIN_KINASE_ATP"/>
    <property type="match status" value="1"/>
</dbReference>
<evidence type="ECO:0000256" key="11">
    <source>
        <dbReference type="SAM" id="MobiDB-lite"/>
    </source>
</evidence>
<evidence type="ECO:0000256" key="7">
    <source>
        <dbReference type="ARBA" id="ARBA00047899"/>
    </source>
</evidence>
<feature type="compositionally biased region" description="Pro residues" evidence="11">
    <location>
        <begin position="352"/>
        <end position="371"/>
    </location>
</feature>
<evidence type="ECO:0000256" key="5">
    <source>
        <dbReference type="ARBA" id="ARBA00022777"/>
    </source>
</evidence>
<evidence type="ECO:0000256" key="9">
    <source>
        <dbReference type="PROSITE-ProRule" id="PRU10141"/>
    </source>
</evidence>
<accession>A0AAE0I6Y1</accession>
<dbReference type="GO" id="GO:0004674">
    <property type="term" value="F:protein serine/threonine kinase activity"/>
    <property type="evidence" value="ECO:0007669"/>
    <property type="project" value="UniProtKB-KW"/>
</dbReference>
<dbReference type="SMART" id="SM00220">
    <property type="entry name" value="S_TKc"/>
    <property type="match status" value="1"/>
</dbReference>
<evidence type="ECO:0000256" key="4">
    <source>
        <dbReference type="ARBA" id="ARBA00022741"/>
    </source>
</evidence>
<gene>
    <name evidence="13" type="ORF">B0T19DRAFT_269139</name>
</gene>
<dbReference type="InterPro" id="IPR000719">
    <property type="entry name" value="Prot_kinase_dom"/>
</dbReference>
<keyword evidence="2 10" id="KW-0723">Serine/threonine-protein kinase</keyword>
<dbReference type="Gene3D" id="1.10.510.10">
    <property type="entry name" value="Transferase(Phosphotransferase) domain 1"/>
    <property type="match status" value="1"/>
</dbReference>
<dbReference type="GO" id="GO:0005524">
    <property type="term" value="F:ATP binding"/>
    <property type="evidence" value="ECO:0007669"/>
    <property type="project" value="UniProtKB-UniRule"/>
</dbReference>
<feature type="domain" description="Protein kinase" evidence="12">
    <location>
        <begin position="15"/>
        <end position="282"/>
    </location>
</feature>
<evidence type="ECO:0000256" key="6">
    <source>
        <dbReference type="ARBA" id="ARBA00022840"/>
    </source>
</evidence>
<comment type="similarity">
    <text evidence="10">Belongs to the protein kinase superfamily.</text>
</comment>
<keyword evidence="3" id="KW-0808">Transferase</keyword>
<reference evidence="13" key="1">
    <citation type="journal article" date="2023" name="Mol. Phylogenet. Evol.">
        <title>Genome-scale phylogeny and comparative genomics of the fungal order Sordariales.</title>
        <authorList>
            <person name="Hensen N."/>
            <person name="Bonometti L."/>
            <person name="Westerberg I."/>
            <person name="Brannstrom I.O."/>
            <person name="Guillou S."/>
            <person name="Cros-Aarteil S."/>
            <person name="Calhoun S."/>
            <person name="Haridas S."/>
            <person name="Kuo A."/>
            <person name="Mondo S."/>
            <person name="Pangilinan J."/>
            <person name="Riley R."/>
            <person name="LaButti K."/>
            <person name="Andreopoulos B."/>
            <person name="Lipzen A."/>
            <person name="Chen C."/>
            <person name="Yan M."/>
            <person name="Daum C."/>
            <person name="Ng V."/>
            <person name="Clum A."/>
            <person name="Steindorff A."/>
            <person name="Ohm R.A."/>
            <person name="Martin F."/>
            <person name="Silar P."/>
            <person name="Natvig D.O."/>
            <person name="Lalanne C."/>
            <person name="Gautier V."/>
            <person name="Ament-Velasquez S.L."/>
            <person name="Kruys A."/>
            <person name="Hutchinson M.I."/>
            <person name="Powell A.J."/>
            <person name="Barry K."/>
            <person name="Miller A.N."/>
            <person name="Grigoriev I.V."/>
            <person name="Debuchy R."/>
            <person name="Gladieux P."/>
            <person name="Hiltunen Thoren M."/>
            <person name="Johannesson H."/>
        </authorList>
    </citation>
    <scope>NUCLEOTIDE SEQUENCE</scope>
    <source>
        <strain evidence="13">SMH4131-1</strain>
    </source>
</reference>
<sequence length="427" mass="48347">MSLRIIHGVDPNYALEREKPLGEGGYGKVYKVRRKSDGKLLACKTMKLDIKHAHSIEMEVKALLKLAGCRNIVQWMPDVVFDAEDKMFRLHMEYYPDGDLESLIQSHARGDHLVPKDTVTQVFCCLAMALLDCHSRGVCHRDIKPANVLLSHKIWNGQQITVAYLADFGIVKFSEEALTSGVALLTNNEVIGTKYYMAPESIMKGTYSELSDLFSLGCTMYELCNRQMAYVNLDRSKVPPMSRTAVRQYGDRLCPLITRLMQLLPTRRPTTRGLVASLEAYCTSRWKKQKATMLWETLAVVSQVGTEDRVPLAPQPTGMATPPWQPPQAPQQQQQQQQQQTFQLPEELRALQPPPRYQYYPPGQPQPPGPPQQQQHAGVSMLPPALQQARHAHQVHQQRVTTLQQIQMESVRQQYQLQQQSGVGKPP</sequence>
<evidence type="ECO:0000256" key="10">
    <source>
        <dbReference type="RuleBase" id="RU000304"/>
    </source>
</evidence>
<evidence type="ECO:0000256" key="8">
    <source>
        <dbReference type="ARBA" id="ARBA00048679"/>
    </source>
</evidence>
<dbReference type="AlphaFoldDB" id="A0AAE0I6Y1"/>
<dbReference type="EMBL" id="JAUEPO010000006">
    <property type="protein sequence ID" value="KAK3319585.1"/>
    <property type="molecule type" value="Genomic_DNA"/>
</dbReference>
<keyword evidence="4 9" id="KW-0547">Nucleotide-binding</keyword>
<feature type="region of interest" description="Disordered" evidence="11">
    <location>
        <begin position="309"/>
        <end position="379"/>
    </location>
</feature>
<feature type="compositionally biased region" description="Low complexity" evidence="11">
    <location>
        <begin position="330"/>
        <end position="340"/>
    </location>
</feature>
<dbReference type="PANTHER" id="PTHR44899">
    <property type="entry name" value="CAMK FAMILY PROTEIN KINASE"/>
    <property type="match status" value="1"/>
</dbReference>
<keyword evidence="5 13" id="KW-0418">Kinase</keyword>
<comment type="catalytic activity">
    <reaction evidence="7">
        <text>L-threonyl-[protein] + ATP = O-phospho-L-threonyl-[protein] + ADP + H(+)</text>
        <dbReference type="Rhea" id="RHEA:46608"/>
        <dbReference type="Rhea" id="RHEA-COMP:11060"/>
        <dbReference type="Rhea" id="RHEA-COMP:11605"/>
        <dbReference type="ChEBI" id="CHEBI:15378"/>
        <dbReference type="ChEBI" id="CHEBI:30013"/>
        <dbReference type="ChEBI" id="CHEBI:30616"/>
        <dbReference type="ChEBI" id="CHEBI:61977"/>
        <dbReference type="ChEBI" id="CHEBI:456216"/>
        <dbReference type="EC" id="2.7.11.1"/>
    </reaction>
</comment>
<dbReference type="Proteomes" id="UP001286456">
    <property type="component" value="Unassembled WGS sequence"/>
</dbReference>
<dbReference type="InterPro" id="IPR011009">
    <property type="entry name" value="Kinase-like_dom_sf"/>
</dbReference>
<evidence type="ECO:0000259" key="12">
    <source>
        <dbReference type="PROSITE" id="PS50011"/>
    </source>
</evidence>
<dbReference type="PROSITE" id="PS50011">
    <property type="entry name" value="PROTEIN_KINASE_DOM"/>
    <property type="match status" value="1"/>
</dbReference>
<evidence type="ECO:0000256" key="1">
    <source>
        <dbReference type="ARBA" id="ARBA00012513"/>
    </source>
</evidence>
<keyword evidence="6 9" id="KW-0067">ATP-binding</keyword>
<dbReference type="InterPro" id="IPR008271">
    <property type="entry name" value="Ser/Thr_kinase_AS"/>
</dbReference>
<evidence type="ECO:0000313" key="13">
    <source>
        <dbReference type="EMBL" id="KAK3319585.1"/>
    </source>
</evidence>
<name>A0AAE0I6Y1_9PEZI</name>
<organism evidence="13 14">
    <name type="scientific">Cercophora scortea</name>
    <dbReference type="NCBI Taxonomy" id="314031"/>
    <lineage>
        <taxon>Eukaryota</taxon>
        <taxon>Fungi</taxon>
        <taxon>Dikarya</taxon>
        <taxon>Ascomycota</taxon>
        <taxon>Pezizomycotina</taxon>
        <taxon>Sordariomycetes</taxon>
        <taxon>Sordariomycetidae</taxon>
        <taxon>Sordariales</taxon>
        <taxon>Lasiosphaeriaceae</taxon>
        <taxon>Cercophora</taxon>
    </lineage>
</organism>
<evidence type="ECO:0000313" key="14">
    <source>
        <dbReference type="Proteomes" id="UP001286456"/>
    </source>
</evidence>
<evidence type="ECO:0000256" key="3">
    <source>
        <dbReference type="ARBA" id="ARBA00022679"/>
    </source>
</evidence>
<evidence type="ECO:0000256" key="2">
    <source>
        <dbReference type="ARBA" id="ARBA00022527"/>
    </source>
</evidence>
<protein>
    <recommendedName>
        <fullName evidence="1">non-specific serine/threonine protein kinase</fullName>
        <ecNumber evidence="1">2.7.11.1</ecNumber>
    </recommendedName>
</protein>
<comment type="catalytic activity">
    <reaction evidence="8">
        <text>L-seryl-[protein] + ATP = O-phospho-L-seryl-[protein] + ADP + H(+)</text>
        <dbReference type="Rhea" id="RHEA:17989"/>
        <dbReference type="Rhea" id="RHEA-COMP:9863"/>
        <dbReference type="Rhea" id="RHEA-COMP:11604"/>
        <dbReference type="ChEBI" id="CHEBI:15378"/>
        <dbReference type="ChEBI" id="CHEBI:29999"/>
        <dbReference type="ChEBI" id="CHEBI:30616"/>
        <dbReference type="ChEBI" id="CHEBI:83421"/>
        <dbReference type="ChEBI" id="CHEBI:456216"/>
        <dbReference type="EC" id="2.7.11.1"/>
    </reaction>
</comment>
<dbReference type="InterPro" id="IPR017441">
    <property type="entry name" value="Protein_kinase_ATP_BS"/>
</dbReference>
<dbReference type="PANTHER" id="PTHR44899:SF3">
    <property type="entry name" value="SERINE_THREONINE-PROTEIN KINASE NEK1"/>
    <property type="match status" value="1"/>
</dbReference>
<reference evidence="13" key="2">
    <citation type="submission" date="2023-06" db="EMBL/GenBank/DDBJ databases">
        <authorList>
            <consortium name="Lawrence Berkeley National Laboratory"/>
            <person name="Haridas S."/>
            <person name="Hensen N."/>
            <person name="Bonometti L."/>
            <person name="Westerberg I."/>
            <person name="Brannstrom I.O."/>
            <person name="Guillou S."/>
            <person name="Cros-Aarteil S."/>
            <person name="Calhoun S."/>
            <person name="Kuo A."/>
            <person name="Mondo S."/>
            <person name="Pangilinan J."/>
            <person name="Riley R."/>
            <person name="Labutti K."/>
            <person name="Andreopoulos B."/>
            <person name="Lipzen A."/>
            <person name="Chen C."/>
            <person name="Yanf M."/>
            <person name="Daum C."/>
            <person name="Ng V."/>
            <person name="Clum A."/>
            <person name="Steindorff A."/>
            <person name="Ohm R."/>
            <person name="Martin F."/>
            <person name="Silar P."/>
            <person name="Natvig D."/>
            <person name="Lalanne C."/>
            <person name="Gautier V."/>
            <person name="Ament-Velasquez S.L."/>
            <person name="Kruys A."/>
            <person name="Hutchinson M.I."/>
            <person name="Powell A.J."/>
            <person name="Barry K."/>
            <person name="Miller A.N."/>
            <person name="Grigoriev I.V."/>
            <person name="Debuchy R."/>
            <person name="Gladieux P."/>
            <person name="Thoren M.H."/>
            <person name="Johannesson H."/>
        </authorList>
    </citation>
    <scope>NUCLEOTIDE SEQUENCE</scope>
    <source>
        <strain evidence="13">SMH4131-1</strain>
    </source>
</reference>